<accession>A0A017HKV6</accession>
<proteinExistence type="predicted"/>
<comment type="caution">
    <text evidence="1">The sequence shown here is derived from an EMBL/GenBank/DDBJ whole genome shotgun (WGS) entry which is preliminary data.</text>
</comment>
<protein>
    <submittedName>
        <fullName evidence="1">Uncharacterized protein</fullName>
    </submittedName>
</protein>
<dbReference type="HOGENOM" id="CLU_1194175_0_0_5"/>
<keyword evidence="2" id="KW-1185">Reference proteome</keyword>
<reference evidence="1 2" key="1">
    <citation type="submission" date="2013-02" db="EMBL/GenBank/DDBJ databases">
        <authorList>
            <person name="Fiebig A."/>
            <person name="Goeker M."/>
            <person name="Klenk H.-P.P."/>
        </authorList>
    </citation>
    <scope>NUCLEOTIDE SEQUENCE [LARGE SCALE GENOMIC DNA]</scope>
    <source>
        <strain evidence="1 2">DSM 19309</strain>
    </source>
</reference>
<dbReference type="AlphaFoldDB" id="A0A017HKV6"/>
<dbReference type="Proteomes" id="UP000019666">
    <property type="component" value="Unassembled WGS sequence"/>
</dbReference>
<name>A0A017HKV6_9RHOB</name>
<evidence type="ECO:0000313" key="1">
    <source>
        <dbReference type="EMBL" id="EYD74955.1"/>
    </source>
</evidence>
<organism evidence="1 2">
    <name type="scientific">Rubellimicrobium mesophilum DSM 19309</name>
    <dbReference type="NCBI Taxonomy" id="442562"/>
    <lineage>
        <taxon>Bacteria</taxon>
        <taxon>Pseudomonadati</taxon>
        <taxon>Pseudomonadota</taxon>
        <taxon>Alphaproteobacteria</taxon>
        <taxon>Rhodobacterales</taxon>
        <taxon>Roseobacteraceae</taxon>
        <taxon>Rubellimicrobium</taxon>
    </lineage>
</organism>
<sequence>MVLDALRRHDCALTVSQAEAIFPALGLGTDQVAPIAQAMVDAGEAVLTEDGVLTLSPAFCAATSADGQIEPDVPAWIEFELGRAEGCRLSLAELARNAEAQGISADRFDAALLDLASRGRLVPEGSDVVHRDCAPTTGGSMARVEAFGMPGYRAVVALHLTGRRCRLAPADRATAVQEMVSEVAAQLDLGESAPPEALGEIQARIEEVLENPGAAYDLDSPTGDLVLKYCSP</sequence>
<evidence type="ECO:0000313" key="2">
    <source>
        <dbReference type="Proteomes" id="UP000019666"/>
    </source>
</evidence>
<dbReference type="EMBL" id="AOSK01000097">
    <property type="protein sequence ID" value="EYD74955.1"/>
    <property type="molecule type" value="Genomic_DNA"/>
</dbReference>
<gene>
    <name evidence="1" type="ORF">Rumeso_03467</name>
</gene>